<dbReference type="Proteomes" id="UP000183063">
    <property type="component" value="Unassembled WGS sequence"/>
</dbReference>
<dbReference type="EMBL" id="FOCV01000041">
    <property type="protein sequence ID" value="SEP12801.1"/>
    <property type="molecule type" value="Genomic_DNA"/>
</dbReference>
<organism evidence="1 3">
    <name type="scientific">Rhizobium tibeticum</name>
    <dbReference type="NCBI Taxonomy" id="501024"/>
    <lineage>
        <taxon>Bacteria</taxon>
        <taxon>Pseudomonadati</taxon>
        <taxon>Pseudomonadota</taxon>
        <taxon>Alphaproteobacteria</taxon>
        <taxon>Hyphomicrobiales</taxon>
        <taxon>Rhizobiaceae</taxon>
        <taxon>Rhizobium/Agrobacterium group</taxon>
        <taxon>Rhizobium</taxon>
    </lineage>
</organism>
<reference evidence="3" key="3">
    <citation type="submission" date="2016-10" db="EMBL/GenBank/DDBJ databases">
        <authorList>
            <person name="Wibberg D."/>
        </authorList>
    </citation>
    <scope>NUCLEOTIDE SEQUENCE [LARGE SCALE GENOMIC DNA]</scope>
</reference>
<evidence type="ECO:0000313" key="3">
    <source>
        <dbReference type="Proteomes" id="UP000183063"/>
    </source>
</evidence>
<evidence type="ECO:0000313" key="4">
    <source>
        <dbReference type="Proteomes" id="UP000198939"/>
    </source>
</evidence>
<proteinExistence type="predicted"/>
<reference evidence="1" key="2">
    <citation type="submission" date="2016-10" db="EMBL/GenBank/DDBJ databases">
        <authorList>
            <person name="de Groot N.N."/>
        </authorList>
    </citation>
    <scope>NUCLEOTIDE SEQUENCE [LARGE SCALE GENOMIC DNA]</scope>
    <source>
        <strain evidence="1">CCBAU85039</strain>
    </source>
</reference>
<accession>A0A1H8VBU2</accession>
<dbReference type="OrthoDB" id="8420231at2"/>
<protein>
    <submittedName>
        <fullName evidence="1">Uncharacterized protein</fullName>
    </submittedName>
</protein>
<gene>
    <name evidence="1" type="ORF">RTCCBAU85039_5999</name>
    <name evidence="2" type="ORF">SAMN05216228_104111</name>
</gene>
<dbReference type="RefSeq" id="WP_072381130.1">
    <property type="nucleotide sequence ID" value="NZ_FNXB01000052.1"/>
</dbReference>
<reference evidence="2 4" key="1">
    <citation type="submission" date="2016-10" db="EMBL/GenBank/DDBJ databases">
        <authorList>
            <person name="Varghese N."/>
            <person name="Submissions S."/>
        </authorList>
    </citation>
    <scope>NUCLEOTIDE SEQUENCE [LARGE SCALE GENOMIC DNA]</scope>
    <source>
        <strain evidence="2 4">CGMCC 1.7071</strain>
    </source>
</reference>
<dbReference type="AlphaFoldDB" id="A0A1H8VBU2"/>
<evidence type="ECO:0000313" key="2">
    <source>
        <dbReference type="EMBL" id="SEP12801.1"/>
    </source>
</evidence>
<dbReference type="EMBL" id="FNXB01000052">
    <property type="protein sequence ID" value="SEI18765.1"/>
    <property type="molecule type" value="Genomic_DNA"/>
</dbReference>
<name>A0A1H8VBU2_9HYPH</name>
<sequence>MGTDLAKAYVDAVIEAGGDIVVVGPDAYVIARTINGTSSKSDEVLDRFGNVTHLKKEIVAYLRKLGRTIEGE</sequence>
<evidence type="ECO:0000313" key="1">
    <source>
        <dbReference type="EMBL" id="SEI18765.1"/>
    </source>
</evidence>
<keyword evidence="4" id="KW-1185">Reference proteome</keyword>
<dbReference type="Proteomes" id="UP000198939">
    <property type="component" value="Unassembled WGS sequence"/>
</dbReference>